<feature type="transmembrane region" description="Helical" evidence="2">
    <location>
        <begin position="247"/>
        <end position="272"/>
    </location>
</feature>
<feature type="transmembrane region" description="Helical" evidence="2">
    <location>
        <begin position="327"/>
        <end position="347"/>
    </location>
</feature>
<keyword evidence="2" id="KW-1133">Transmembrane helix</keyword>
<feature type="region of interest" description="Disordered" evidence="1">
    <location>
        <begin position="501"/>
        <end position="558"/>
    </location>
</feature>
<dbReference type="AlphaFoldDB" id="A0A928KS13"/>
<evidence type="ECO:0000256" key="1">
    <source>
        <dbReference type="SAM" id="MobiDB-lite"/>
    </source>
</evidence>
<feature type="transmembrane region" description="Helical" evidence="2">
    <location>
        <begin position="36"/>
        <end position="56"/>
    </location>
</feature>
<feature type="transmembrane region" description="Helical" evidence="2">
    <location>
        <begin position="175"/>
        <end position="193"/>
    </location>
</feature>
<comment type="caution">
    <text evidence="3">The sequence shown here is derived from an EMBL/GenBank/DDBJ whole genome shotgun (WGS) entry which is preliminary data.</text>
</comment>
<dbReference type="InterPro" id="IPR011435">
    <property type="entry name" value="UmpAB"/>
</dbReference>
<sequence>MRDTLIDSLKESTQSVLPICAIVLAFSFVLPLTTVALFLTGAVLLVIGLSVFTLGSDMAMIPMGEAIGSELTRSKKIGWIAGGGFLIGVVVTIAEPDLQVLTKQVPAVPDEVLVGAVALGAGFFLLLALLRIVFQIHLAHLFIVSYILVFLVAGIFSPDYLAVAFDSGGVTTGPITVPFILALGMGVSTVLSGKNSEEDSFGLCALCSIGPILAVLIMGIFYDSSSSGFAFESPAELESLSQIPLLYAVQFVQSLTEVVEVLLPILTIFILLQILRLRLSRTRLIKILVGIIYTILGLSVFLTGVNVGFMPVGRFLGGHIAKSSHNWILIPLAAVLGFFIVAAEPAVHVLNKQVEDITSGAISQRVMQIGLSVGVSLAVCLSMIRIIYQLDIWYFLLPGYAIALLQTRFTPKVFTAIAFDSGGVAAGTMAAAFLLPFGVGVCEALGGNVMTDAFGMIAMIATLPLITIQAIGILFQYKSRRAAALEPQVTDASDALIIDIDIDGGEPDSQPGEAAAEPQEEAIPGAPESALPEPQGEAAEPPEPDAEKEQSPSPQDTV</sequence>
<feature type="transmembrane region" description="Helical" evidence="2">
    <location>
        <begin position="77"/>
        <end position="94"/>
    </location>
</feature>
<feature type="transmembrane region" description="Helical" evidence="2">
    <location>
        <begin position="200"/>
        <end position="222"/>
    </location>
</feature>
<feature type="transmembrane region" description="Helical" evidence="2">
    <location>
        <begin position="453"/>
        <end position="475"/>
    </location>
</feature>
<accession>A0A928KS13</accession>
<keyword evidence="2" id="KW-0472">Membrane</keyword>
<dbReference type="RefSeq" id="WP_326840380.1">
    <property type="nucleotide sequence ID" value="NZ_SVNY01000003.1"/>
</dbReference>
<evidence type="ECO:0000256" key="2">
    <source>
        <dbReference type="SAM" id="Phobius"/>
    </source>
</evidence>
<feature type="transmembrane region" description="Helical" evidence="2">
    <location>
        <begin position="12"/>
        <end position="30"/>
    </location>
</feature>
<feature type="transmembrane region" description="Helical" evidence="2">
    <location>
        <begin position="392"/>
        <end position="410"/>
    </location>
</feature>
<evidence type="ECO:0000313" key="4">
    <source>
        <dbReference type="Proteomes" id="UP000754750"/>
    </source>
</evidence>
<dbReference type="Proteomes" id="UP000754750">
    <property type="component" value="Unassembled WGS sequence"/>
</dbReference>
<feature type="transmembrane region" description="Helical" evidence="2">
    <location>
        <begin position="284"/>
        <end position="307"/>
    </location>
</feature>
<name>A0A928KS13_9FIRM</name>
<protein>
    <submittedName>
        <fullName evidence="3">DUF1538 domain-containing protein</fullName>
    </submittedName>
</protein>
<evidence type="ECO:0000313" key="3">
    <source>
        <dbReference type="EMBL" id="MBE6833495.1"/>
    </source>
</evidence>
<feature type="transmembrane region" description="Helical" evidence="2">
    <location>
        <begin position="368"/>
        <end position="386"/>
    </location>
</feature>
<dbReference type="EMBL" id="SVNY01000003">
    <property type="protein sequence ID" value="MBE6833495.1"/>
    <property type="molecule type" value="Genomic_DNA"/>
</dbReference>
<feature type="transmembrane region" description="Helical" evidence="2">
    <location>
        <begin position="141"/>
        <end position="163"/>
    </location>
</feature>
<feature type="compositionally biased region" description="Low complexity" evidence="1">
    <location>
        <begin position="510"/>
        <end position="539"/>
    </location>
</feature>
<feature type="transmembrane region" description="Helical" evidence="2">
    <location>
        <begin position="114"/>
        <end position="134"/>
    </location>
</feature>
<reference evidence="3" key="1">
    <citation type="submission" date="2019-04" db="EMBL/GenBank/DDBJ databases">
        <title>Evolution of Biomass-Degrading Anaerobic Consortia Revealed by Metagenomics.</title>
        <authorList>
            <person name="Peng X."/>
        </authorList>
    </citation>
    <scope>NUCLEOTIDE SEQUENCE</scope>
    <source>
        <strain evidence="3">SIG551</strain>
    </source>
</reference>
<proteinExistence type="predicted"/>
<gene>
    <name evidence="3" type="ORF">E7512_07935</name>
</gene>
<feature type="transmembrane region" description="Helical" evidence="2">
    <location>
        <begin position="422"/>
        <end position="441"/>
    </location>
</feature>
<dbReference type="Pfam" id="PF07556">
    <property type="entry name" value="DUF1538"/>
    <property type="match status" value="2"/>
</dbReference>
<organism evidence="3 4">
    <name type="scientific">Faecalispora sporosphaeroides</name>
    <dbReference type="NCBI Taxonomy" id="1549"/>
    <lineage>
        <taxon>Bacteria</taxon>
        <taxon>Bacillati</taxon>
        <taxon>Bacillota</taxon>
        <taxon>Clostridia</taxon>
        <taxon>Eubacteriales</taxon>
        <taxon>Oscillospiraceae</taxon>
        <taxon>Faecalispora</taxon>
    </lineage>
</organism>
<keyword evidence="2" id="KW-0812">Transmembrane</keyword>